<evidence type="ECO:0000256" key="3">
    <source>
        <dbReference type="ARBA" id="ARBA00022679"/>
    </source>
</evidence>
<comment type="caution">
    <text evidence="8">The sequence shown here is derived from an EMBL/GenBank/DDBJ whole genome shotgun (WGS) entry which is preliminary data.</text>
</comment>
<evidence type="ECO:0000256" key="1">
    <source>
        <dbReference type="ARBA" id="ARBA00001946"/>
    </source>
</evidence>
<dbReference type="Proteomes" id="UP001595387">
    <property type="component" value="Unassembled WGS sequence"/>
</dbReference>
<evidence type="ECO:0000256" key="2">
    <source>
        <dbReference type="ARBA" id="ARBA00006706"/>
    </source>
</evidence>
<dbReference type="PROSITE" id="PS00723">
    <property type="entry name" value="POLYPRENYL_SYNTHASE_1"/>
    <property type="match status" value="1"/>
</dbReference>
<evidence type="ECO:0000256" key="5">
    <source>
        <dbReference type="ARBA" id="ARBA00022842"/>
    </source>
</evidence>
<protein>
    <submittedName>
        <fullName evidence="8">Polyprenyl synthetase family protein</fullName>
        <ecNumber evidence="8">2.5.1.-</ecNumber>
    </submittedName>
</protein>
<dbReference type="PANTHER" id="PTHR43281:SF1">
    <property type="entry name" value="FARNESYL DIPHOSPHATE SYNTHASE"/>
    <property type="match status" value="1"/>
</dbReference>
<evidence type="ECO:0000313" key="9">
    <source>
        <dbReference type="Proteomes" id="UP001595387"/>
    </source>
</evidence>
<comment type="cofactor">
    <cofactor evidence="1">
        <name>Mg(2+)</name>
        <dbReference type="ChEBI" id="CHEBI:18420"/>
    </cofactor>
</comment>
<proteinExistence type="inferred from homology"/>
<dbReference type="EMBL" id="JBHRRZ010000014">
    <property type="protein sequence ID" value="MFC2948215.1"/>
    <property type="molecule type" value="Genomic_DNA"/>
</dbReference>
<dbReference type="GO" id="GO:0016740">
    <property type="term" value="F:transferase activity"/>
    <property type="evidence" value="ECO:0007669"/>
    <property type="project" value="UniProtKB-KW"/>
</dbReference>
<dbReference type="Gene3D" id="1.10.600.10">
    <property type="entry name" value="Farnesyl Diphosphate Synthase"/>
    <property type="match status" value="1"/>
</dbReference>
<dbReference type="SFLD" id="SFLDS00005">
    <property type="entry name" value="Isoprenoid_Synthase_Type_I"/>
    <property type="match status" value="1"/>
</dbReference>
<keyword evidence="4" id="KW-0479">Metal-binding</keyword>
<evidence type="ECO:0000313" key="8">
    <source>
        <dbReference type="EMBL" id="MFC2948215.1"/>
    </source>
</evidence>
<dbReference type="SUPFAM" id="SSF48576">
    <property type="entry name" value="Terpenoid synthases"/>
    <property type="match status" value="1"/>
</dbReference>
<dbReference type="EC" id="2.5.1.-" evidence="8"/>
<dbReference type="InterPro" id="IPR053378">
    <property type="entry name" value="Prenyl_diphosphate_synthase"/>
</dbReference>
<name>A0ABV7A621_9BACI</name>
<gene>
    <name evidence="8" type="ORF">ACFODW_07680</name>
</gene>
<accession>A0ABV7A621</accession>
<sequence>MNKTLSSFIEEKKQIIEVELERKLDTLEIPQRLKESMLYSLEAGGKRLRPILLLASYEAYNGKGDKALSAAAALEMIHTYSLIHDDLPAMDDDDLRRGKPTNHKVFDEATAILAGDALLTFSFEIILDDPLLDSEEKVTLTRALTHASGAAGMVGGQIKDMQAEKTPITLDEMETIHDLKTGELLKFAVFAGAYLGRADKEQLAHLQRFAYYLGLIFQVQDDILDVTGNEERMGKAVGSDESNEKSTYPKILGLEGAINKKSTYVKKAQNSLKNAGADGTLLEMLINYISERDH</sequence>
<comment type="similarity">
    <text evidence="2 7">Belongs to the FPP/GGPP synthase family.</text>
</comment>
<keyword evidence="5" id="KW-0460">Magnesium</keyword>
<dbReference type="NCBIfam" id="NF045485">
    <property type="entry name" value="FPPsyn"/>
    <property type="match status" value="1"/>
</dbReference>
<dbReference type="PROSITE" id="PS00444">
    <property type="entry name" value="POLYPRENYL_SYNTHASE_2"/>
    <property type="match status" value="1"/>
</dbReference>
<dbReference type="Pfam" id="PF00348">
    <property type="entry name" value="polyprenyl_synt"/>
    <property type="match status" value="1"/>
</dbReference>
<dbReference type="RefSeq" id="WP_390304930.1">
    <property type="nucleotide sequence ID" value="NZ_JBHRRZ010000014.1"/>
</dbReference>
<dbReference type="InterPro" id="IPR033749">
    <property type="entry name" value="Polyprenyl_synt_CS"/>
</dbReference>
<dbReference type="InterPro" id="IPR000092">
    <property type="entry name" value="Polyprenyl_synt"/>
</dbReference>
<keyword evidence="3 7" id="KW-0808">Transferase</keyword>
<evidence type="ECO:0000256" key="6">
    <source>
        <dbReference type="ARBA" id="ARBA00023229"/>
    </source>
</evidence>
<reference evidence="9" key="1">
    <citation type="journal article" date="2019" name="Int. J. Syst. Evol. Microbiol.">
        <title>The Global Catalogue of Microorganisms (GCM) 10K type strain sequencing project: providing services to taxonomists for standard genome sequencing and annotation.</title>
        <authorList>
            <consortium name="The Broad Institute Genomics Platform"/>
            <consortium name="The Broad Institute Genome Sequencing Center for Infectious Disease"/>
            <person name="Wu L."/>
            <person name="Ma J."/>
        </authorList>
    </citation>
    <scope>NUCLEOTIDE SEQUENCE [LARGE SCALE GENOMIC DNA]</scope>
    <source>
        <strain evidence="9">KCTC 13193</strain>
    </source>
</reference>
<evidence type="ECO:0000256" key="7">
    <source>
        <dbReference type="RuleBase" id="RU004466"/>
    </source>
</evidence>
<dbReference type="SFLD" id="SFLDG01017">
    <property type="entry name" value="Polyprenyl_Transferase_Like"/>
    <property type="match status" value="1"/>
</dbReference>
<evidence type="ECO:0000256" key="4">
    <source>
        <dbReference type="ARBA" id="ARBA00022723"/>
    </source>
</evidence>
<keyword evidence="6" id="KW-0414">Isoprene biosynthesis</keyword>
<keyword evidence="9" id="KW-1185">Reference proteome</keyword>
<dbReference type="InterPro" id="IPR008949">
    <property type="entry name" value="Isoprenoid_synthase_dom_sf"/>
</dbReference>
<dbReference type="CDD" id="cd00685">
    <property type="entry name" value="Trans_IPPS_HT"/>
    <property type="match status" value="1"/>
</dbReference>
<dbReference type="PANTHER" id="PTHR43281">
    <property type="entry name" value="FARNESYL DIPHOSPHATE SYNTHASE"/>
    <property type="match status" value="1"/>
</dbReference>
<organism evidence="8 9">
    <name type="scientific">Virgibacillus sediminis</name>
    <dbReference type="NCBI Taxonomy" id="202260"/>
    <lineage>
        <taxon>Bacteria</taxon>
        <taxon>Bacillati</taxon>
        <taxon>Bacillota</taxon>
        <taxon>Bacilli</taxon>
        <taxon>Bacillales</taxon>
        <taxon>Bacillaceae</taxon>
        <taxon>Virgibacillus</taxon>
    </lineage>
</organism>